<dbReference type="OrthoDB" id="1906957at2759"/>
<sequence>MVDESQLGLLRISVWLYIHICRVKLDVVRSELSERIGPLHWHYLRGRDGKICAAKLNRSPSITFQPFSFPFFNPLPSDRAQSKHPTSKKDTDELDELTVGVGSIAAGGRYDELVGMFTGKNKNRGVNLRIPCVGVSISVEHVFSIMLAKYRTEEIKTSEVQAFVVAASGGLFEERMAVAKELRDNEVKVSITV</sequence>
<dbReference type="AlphaFoldDB" id="A0A433D6J9"/>
<organism evidence="1 2">
    <name type="scientific">Jimgerdemannia flammicorona</name>
    <dbReference type="NCBI Taxonomy" id="994334"/>
    <lineage>
        <taxon>Eukaryota</taxon>
        <taxon>Fungi</taxon>
        <taxon>Fungi incertae sedis</taxon>
        <taxon>Mucoromycota</taxon>
        <taxon>Mucoromycotina</taxon>
        <taxon>Endogonomycetes</taxon>
        <taxon>Endogonales</taxon>
        <taxon>Endogonaceae</taxon>
        <taxon>Jimgerdemannia</taxon>
    </lineage>
</organism>
<accession>A0A433D6J9</accession>
<evidence type="ECO:0000313" key="2">
    <source>
        <dbReference type="Proteomes" id="UP000268093"/>
    </source>
</evidence>
<dbReference type="GO" id="GO:0006427">
    <property type="term" value="P:histidyl-tRNA aminoacylation"/>
    <property type="evidence" value="ECO:0007669"/>
    <property type="project" value="TreeGrafter"/>
</dbReference>
<dbReference type="Gene3D" id="3.30.930.10">
    <property type="entry name" value="Bira Bifunctional Protein, Domain 2"/>
    <property type="match status" value="1"/>
</dbReference>
<dbReference type="PANTHER" id="PTHR11476:SF7">
    <property type="entry name" value="HISTIDINE--TRNA LIGASE"/>
    <property type="match status" value="1"/>
</dbReference>
<dbReference type="GO" id="GO:0005739">
    <property type="term" value="C:mitochondrion"/>
    <property type="evidence" value="ECO:0007669"/>
    <property type="project" value="TreeGrafter"/>
</dbReference>
<reference evidence="1 2" key="1">
    <citation type="journal article" date="2018" name="New Phytol.">
        <title>Phylogenomics of Endogonaceae and evolution of mycorrhizas within Mucoromycota.</title>
        <authorList>
            <person name="Chang Y."/>
            <person name="Desiro A."/>
            <person name="Na H."/>
            <person name="Sandor L."/>
            <person name="Lipzen A."/>
            <person name="Clum A."/>
            <person name="Barry K."/>
            <person name="Grigoriev I.V."/>
            <person name="Martin F.M."/>
            <person name="Stajich J.E."/>
            <person name="Smith M.E."/>
            <person name="Bonito G."/>
            <person name="Spatafora J.W."/>
        </authorList>
    </citation>
    <scope>NUCLEOTIDE SEQUENCE [LARGE SCALE GENOMIC DNA]</scope>
    <source>
        <strain evidence="1 2">GMNB39</strain>
    </source>
</reference>
<dbReference type="SUPFAM" id="SSF55681">
    <property type="entry name" value="Class II aaRS and biotin synthetases"/>
    <property type="match status" value="1"/>
</dbReference>
<evidence type="ECO:0008006" key="3">
    <source>
        <dbReference type="Google" id="ProtNLM"/>
    </source>
</evidence>
<dbReference type="Proteomes" id="UP000268093">
    <property type="component" value="Unassembled WGS sequence"/>
</dbReference>
<dbReference type="PANTHER" id="PTHR11476">
    <property type="entry name" value="HISTIDYL-TRNA SYNTHETASE"/>
    <property type="match status" value="1"/>
</dbReference>
<name>A0A433D6J9_9FUNG</name>
<gene>
    <name evidence="1" type="ORF">BC936DRAFT_146928</name>
</gene>
<comment type="caution">
    <text evidence="1">The sequence shown here is derived from an EMBL/GenBank/DDBJ whole genome shotgun (WGS) entry which is preliminary data.</text>
</comment>
<proteinExistence type="predicted"/>
<dbReference type="GO" id="GO:0003723">
    <property type="term" value="F:RNA binding"/>
    <property type="evidence" value="ECO:0007669"/>
    <property type="project" value="TreeGrafter"/>
</dbReference>
<keyword evidence="2" id="KW-1185">Reference proteome</keyword>
<dbReference type="GO" id="GO:0005829">
    <property type="term" value="C:cytosol"/>
    <property type="evidence" value="ECO:0007669"/>
    <property type="project" value="TreeGrafter"/>
</dbReference>
<evidence type="ECO:0000313" key="1">
    <source>
        <dbReference type="EMBL" id="RUP46459.1"/>
    </source>
</evidence>
<dbReference type="GO" id="GO:0004821">
    <property type="term" value="F:histidine-tRNA ligase activity"/>
    <property type="evidence" value="ECO:0007669"/>
    <property type="project" value="TreeGrafter"/>
</dbReference>
<dbReference type="GO" id="GO:0032543">
    <property type="term" value="P:mitochondrial translation"/>
    <property type="evidence" value="ECO:0007669"/>
    <property type="project" value="TreeGrafter"/>
</dbReference>
<protein>
    <recommendedName>
        <fullName evidence="3">Histidine--tRNA ligase</fullName>
    </recommendedName>
</protein>
<dbReference type="InterPro" id="IPR045864">
    <property type="entry name" value="aa-tRNA-synth_II/BPL/LPL"/>
</dbReference>
<dbReference type="EMBL" id="RBNI01005806">
    <property type="protein sequence ID" value="RUP46459.1"/>
    <property type="molecule type" value="Genomic_DNA"/>
</dbReference>